<keyword evidence="3" id="KW-1185">Reference proteome</keyword>
<feature type="region of interest" description="Disordered" evidence="1">
    <location>
        <begin position="1"/>
        <end position="26"/>
    </location>
</feature>
<gene>
    <name evidence="2" type="ORF">RYS15_00515</name>
</gene>
<protein>
    <submittedName>
        <fullName evidence="2">Uncharacterized protein</fullName>
    </submittedName>
</protein>
<accession>A0ABU3VS92</accession>
<reference evidence="2 3" key="1">
    <citation type="submission" date="2023-10" db="EMBL/GenBank/DDBJ databases">
        <title>Characteristics and mechanism of a salt-tolerant marine origin heterotrophic nitrifying- aerobic denitrifying bacteria Marinobacter xestospongiae HN1.</title>
        <authorList>
            <person name="Qi R."/>
        </authorList>
    </citation>
    <scope>NUCLEOTIDE SEQUENCE [LARGE SCALE GENOMIC DNA]</scope>
    <source>
        <strain evidence="2 3">HN1</strain>
    </source>
</reference>
<organism evidence="2 3">
    <name type="scientific">Marinobacter xestospongiae</name>
    <dbReference type="NCBI Taxonomy" id="994319"/>
    <lineage>
        <taxon>Bacteria</taxon>
        <taxon>Pseudomonadati</taxon>
        <taxon>Pseudomonadota</taxon>
        <taxon>Gammaproteobacteria</taxon>
        <taxon>Pseudomonadales</taxon>
        <taxon>Marinobacteraceae</taxon>
        <taxon>Marinobacter</taxon>
    </lineage>
</organism>
<dbReference type="Proteomes" id="UP001269819">
    <property type="component" value="Unassembled WGS sequence"/>
</dbReference>
<sequence>MLNGSGWSRDRDRQTVDREFCEDDMNDYEEEIIEQQLEEYDDDEDYGDPMEL</sequence>
<evidence type="ECO:0000256" key="1">
    <source>
        <dbReference type="SAM" id="MobiDB-lite"/>
    </source>
</evidence>
<name>A0ABU3VS92_9GAMM</name>
<feature type="compositionally biased region" description="Basic and acidic residues" evidence="1">
    <location>
        <begin position="8"/>
        <end position="19"/>
    </location>
</feature>
<dbReference type="EMBL" id="JAWIIJ010000001">
    <property type="protein sequence ID" value="MDV2077139.1"/>
    <property type="molecule type" value="Genomic_DNA"/>
</dbReference>
<evidence type="ECO:0000313" key="2">
    <source>
        <dbReference type="EMBL" id="MDV2077139.1"/>
    </source>
</evidence>
<evidence type="ECO:0000313" key="3">
    <source>
        <dbReference type="Proteomes" id="UP001269819"/>
    </source>
</evidence>
<proteinExistence type="predicted"/>
<comment type="caution">
    <text evidence="2">The sequence shown here is derived from an EMBL/GenBank/DDBJ whole genome shotgun (WGS) entry which is preliminary data.</text>
</comment>